<organism evidence="2 3">
    <name type="scientific">Seminavis robusta</name>
    <dbReference type="NCBI Taxonomy" id="568900"/>
    <lineage>
        <taxon>Eukaryota</taxon>
        <taxon>Sar</taxon>
        <taxon>Stramenopiles</taxon>
        <taxon>Ochrophyta</taxon>
        <taxon>Bacillariophyta</taxon>
        <taxon>Bacillariophyceae</taxon>
        <taxon>Bacillariophycidae</taxon>
        <taxon>Naviculales</taxon>
        <taxon>Naviculaceae</taxon>
        <taxon>Seminavis</taxon>
    </lineage>
</organism>
<accession>A0A9N8E6C4</accession>
<evidence type="ECO:0000256" key="1">
    <source>
        <dbReference type="SAM" id="Phobius"/>
    </source>
</evidence>
<evidence type="ECO:0000313" key="2">
    <source>
        <dbReference type="EMBL" id="CAB9513421.1"/>
    </source>
</evidence>
<evidence type="ECO:0000313" key="3">
    <source>
        <dbReference type="Proteomes" id="UP001153069"/>
    </source>
</evidence>
<keyword evidence="3" id="KW-1185">Reference proteome</keyword>
<feature type="transmembrane region" description="Helical" evidence="1">
    <location>
        <begin position="26"/>
        <end position="44"/>
    </location>
</feature>
<keyword evidence="1" id="KW-1133">Transmembrane helix</keyword>
<feature type="transmembrane region" description="Helical" evidence="1">
    <location>
        <begin position="185"/>
        <end position="205"/>
    </location>
</feature>
<dbReference type="AlphaFoldDB" id="A0A9N8E6C4"/>
<proteinExistence type="predicted"/>
<feature type="transmembrane region" description="Helical" evidence="1">
    <location>
        <begin position="105"/>
        <end position="125"/>
    </location>
</feature>
<feature type="transmembrane region" description="Helical" evidence="1">
    <location>
        <begin position="211"/>
        <end position="233"/>
    </location>
</feature>
<reference evidence="2" key="1">
    <citation type="submission" date="2020-06" db="EMBL/GenBank/DDBJ databases">
        <authorList>
            <consortium name="Plant Systems Biology data submission"/>
        </authorList>
    </citation>
    <scope>NUCLEOTIDE SEQUENCE</scope>
    <source>
        <strain evidence="2">D6</strain>
    </source>
</reference>
<dbReference type="EMBL" id="CAICTM010000589">
    <property type="protein sequence ID" value="CAB9513421.1"/>
    <property type="molecule type" value="Genomic_DNA"/>
</dbReference>
<feature type="transmembrane region" description="Helical" evidence="1">
    <location>
        <begin position="131"/>
        <end position="149"/>
    </location>
</feature>
<gene>
    <name evidence="2" type="ORF">SEMRO_590_G171890.1</name>
</gene>
<keyword evidence="1" id="KW-0472">Membrane</keyword>
<sequence>MSSKKTPPKPDVETQEAIKTELKCGMMAGISALLDLVTYGFYLADWRSTMRTIWKITLAVNVFQAFQLFSDFHRKVEKDSLNSKLPFNYHMGKLFLRVMEIMTRVWRFTAIMVTLTSTSYVFMAWSDVIDHLRQGLLALVFVVFAYVAFRSDKESKAFSHVDPSQDSSALVPCIKKQGALLARTMALASTAFFLEVSLVPMVVAANLRTLSWGQLIVAFLQIPAPVAVGTNLITFRRQYMVLLGEISNRQKHLRGAGGNDVPWTPDSEKALARAAKDFYGEVIMAFQVDMVVKTIFILREMTTS</sequence>
<keyword evidence="1" id="KW-0812">Transmembrane</keyword>
<dbReference type="Proteomes" id="UP001153069">
    <property type="component" value="Unassembled WGS sequence"/>
</dbReference>
<name>A0A9N8E6C4_9STRA</name>
<protein>
    <submittedName>
        <fullName evidence="2">Uncharacterized protein</fullName>
    </submittedName>
</protein>
<comment type="caution">
    <text evidence="2">The sequence shown here is derived from an EMBL/GenBank/DDBJ whole genome shotgun (WGS) entry which is preliminary data.</text>
</comment>